<dbReference type="EMBL" id="CACTIH010007569">
    <property type="protein sequence ID" value="CAA3015767.1"/>
    <property type="molecule type" value="Genomic_DNA"/>
</dbReference>
<organism evidence="2 3">
    <name type="scientific">Olea europaea subsp. europaea</name>
    <dbReference type="NCBI Taxonomy" id="158383"/>
    <lineage>
        <taxon>Eukaryota</taxon>
        <taxon>Viridiplantae</taxon>
        <taxon>Streptophyta</taxon>
        <taxon>Embryophyta</taxon>
        <taxon>Tracheophyta</taxon>
        <taxon>Spermatophyta</taxon>
        <taxon>Magnoliopsida</taxon>
        <taxon>eudicotyledons</taxon>
        <taxon>Gunneridae</taxon>
        <taxon>Pentapetalae</taxon>
        <taxon>asterids</taxon>
        <taxon>lamiids</taxon>
        <taxon>Lamiales</taxon>
        <taxon>Oleaceae</taxon>
        <taxon>Oleeae</taxon>
        <taxon>Olea</taxon>
    </lineage>
</organism>
<keyword evidence="1" id="KW-1133">Transmembrane helix</keyword>
<dbReference type="AlphaFoldDB" id="A0A8S0UF13"/>
<evidence type="ECO:0000313" key="3">
    <source>
        <dbReference type="Proteomes" id="UP000594638"/>
    </source>
</evidence>
<protein>
    <submittedName>
        <fullName evidence="2">Uncharacterized protein</fullName>
    </submittedName>
</protein>
<evidence type="ECO:0000313" key="2">
    <source>
        <dbReference type="EMBL" id="CAA3015767.1"/>
    </source>
</evidence>
<feature type="non-terminal residue" evidence="2">
    <location>
        <position position="88"/>
    </location>
</feature>
<accession>A0A8S0UF13</accession>
<feature type="transmembrane region" description="Helical" evidence="1">
    <location>
        <begin position="27"/>
        <end position="45"/>
    </location>
</feature>
<dbReference type="Proteomes" id="UP000594638">
    <property type="component" value="Unassembled WGS sequence"/>
</dbReference>
<keyword evidence="1" id="KW-0472">Membrane</keyword>
<reference evidence="2 3" key="1">
    <citation type="submission" date="2019-12" db="EMBL/GenBank/DDBJ databases">
        <authorList>
            <person name="Alioto T."/>
            <person name="Alioto T."/>
            <person name="Gomez Garrido J."/>
        </authorList>
    </citation>
    <scope>NUCLEOTIDE SEQUENCE [LARGE SCALE GENOMIC DNA]</scope>
</reference>
<proteinExistence type="predicted"/>
<keyword evidence="1" id="KW-0812">Transmembrane</keyword>
<evidence type="ECO:0000256" key="1">
    <source>
        <dbReference type="SAM" id="Phobius"/>
    </source>
</evidence>
<comment type="caution">
    <text evidence="2">The sequence shown here is derived from an EMBL/GenBank/DDBJ whole genome shotgun (WGS) entry which is preliminary data.</text>
</comment>
<gene>
    <name evidence="2" type="ORF">OLEA9_A081153</name>
</gene>
<name>A0A8S0UF13_OLEEU</name>
<keyword evidence="3" id="KW-1185">Reference proteome</keyword>
<sequence length="88" mass="9728">MGDLRWGEPLLIPKVMEKAAFCARDKLRFWLILAILNCCSFNLFVRKCLRDEAAVCGASSDVLCDSLVVVGEMEANSSMNLQITSGWG</sequence>